<reference evidence="2 3" key="1">
    <citation type="journal article" date="2024" name="J Genomics">
        <title>Draft genome sequencing and assembly of Favolaschia claudopus CIRM-BRFM 2984 isolated from oak limbs.</title>
        <authorList>
            <person name="Navarro D."/>
            <person name="Drula E."/>
            <person name="Chaduli D."/>
            <person name="Cazenave R."/>
            <person name="Ahrendt S."/>
            <person name="Wang J."/>
            <person name="Lipzen A."/>
            <person name="Daum C."/>
            <person name="Barry K."/>
            <person name="Grigoriev I.V."/>
            <person name="Favel A."/>
            <person name="Rosso M.N."/>
            <person name="Martin F."/>
        </authorList>
    </citation>
    <scope>NUCLEOTIDE SEQUENCE [LARGE SCALE GENOMIC DNA]</scope>
    <source>
        <strain evidence="2 3">CIRM-BRFM 2984</strain>
    </source>
</reference>
<dbReference type="AlphaFoldDB" id="A0AAW0AIC1"/>
<dbReference type="Proteomes" id="UP001362999">
    <property type="component" value="Unassembled WGS sequence"/>
</dbReference>
<comment type="caution">
    <text evidence="2">The sequence shown here is derived from an EMBL/GenBank/DDBJ whole genome shotgun (WGS) entry which is preliminary data.</text>
</comment>
<keyword evidence="3" id="KW-1185">Reference proteome</keyword>
<name>A0AAW0AIC1_9AGAR</name>
<proteinExistence type="predicted"/>
<accession>A0AAW0AIC1</accession>
<gene>
    <name evidence="2" type="ORF">R3P38DRAFT_3015058</name>
</gene>
<dbReference type="EMBL" id="JAWWNJ010000063">
    <property type="protein sequence ID" value="KAK7012818.1"/>
    <property type="molecule type" value="Genomic_DNA"/>
</dbReference>
<sequence>MAAAMDMLSPIRASHDSKGIAMEDPSPGTRHHTLLSSNDAPSDSDIAFIQSVLAETDRRLQSFHEEIQNLKLQPQAESAVSSGILQRLEEERTCLLAFGARNRAILSPLRRIPPELLREIFFLTLPPLAHGLDAKKFDLGVSPWLLTHVCGLWRVVSLSMPSLWSQIAIDYHYSDSSNYYSLRVAETQLRRASLLKIHFYSSEIMDAGLQLEMFNLLASQCSRWEELSIGLTSIIAPSLLLPLRNRLPSLHRLSLEVSHPPSTGTSELQCLDCFDSAPSLIDFECYSLLPITLPVEQFVRYELNALWERHLQILNQASNLVEARIQIAFQGDADWPDLPAHAVNLVHLRRLFVSHGFALRYLRAPDLEQLALVDNLDSMTSLTSCFRPFVSSSSCQIRRLILGSPSAATLVEILKCASYITELVIIEDKDSDTVDDVFESLEASGYILAPQLTLIFLACTDLFRIHYTPFLKMLESRWTPGGQRFAPSSTRHSSWTAGINRAAQLSMG</sequence>
<organism evidence="2 3">
    <name type="scientific">Favolaschia claudopus</name>
    <dbReference type="NCBI Taxonomy" id="2862362"/>
    <lineage>
        <taxon>Eukaryota</taxon>
        <taxon>Fungi</taxon>
        <taxon>Dikarya</taxon>
        <taxon>Basidiomycota</taxon>
        <taxon>Agaricomycotina</taxon>
        <taxon>Agaricomycetes</taxon>
        <taxon>Agaricomycetidae</taxon>
        <taxon>Agaricales</taxon>
        <taxon>Marasmiineae</taxon>
        <taxon>Mycenaceae</taxon>
        <taxon>Favolaschia</taxon>
    </lineage>
</organism>
<protein>
    <submittedName>
        <fullName evidence="2">F-box domain-containing protein</fullName>
    </submittedName>
</protein>
<feature type="region of interest" description="Disordered" evidence="1">
    <location>
        <begin position="17"/>
        <end position="39"/>
    </location>
</feature>
<evidence type="ECO:0000313" key="3">
    <source>
        <dbReference type="Proteomes" id="UP001362999"/>
    </source>
</evidence>
<evidence type="ECO:0000313" key="2">
    <source>
        <dbReference type="EMBL" id="KAK7012818.1"/>
    </source>
</evidence>
<evidence type="ECO:0000256" key="1">
    <source>
        <dbReference type="SAM" id="MobiDB-lite"/>
    </source>
</evidence>